<protein>
    <submittedName>
        <fullName evidence="2">Uncharacterized protein</fullName>
    </submittedName>
</protein>
<feature type="transmembrane region" description="Helical" evidence="1">
    <location>
        <begin position="12"/>
        <end position="32"/>
    </location>
</feature>
<feature type="transmembrane region" description="Helical" evidence="1">
    <location>
        <begin position="38"/>
        <end position="58"/>
    </location>
</feature>
<keyword evidence="1" id="KW-1133">Transmembrane helix</keyword>
<evidence type="ECO:0000313" key="3">
    <source>
        <dbReference type="Proteomes" id="UP000184278"/>
    </source>
</evidence>
<keyword evidence="1" id="KW-0472">Membrane</keyword>
<evidence type="ECO:0000313" key="2">
    <source>
        <dbReference type="EMBL" id="SHI23453.1"/>
    </source>
</evidence>
<dbReference type="GeneID" id="89509785"/>
<reference evidence="3" key="1">
    <citation type="submission" date="2016-11" db="EMBL/GenBank/DDBJ databases">
        <authorList>
            <person name="Varghese N."/>
            <person name="Submissions S."/>
        </authorList>
    </citation>
    <scope>NUCLEOTIDE SEQUENCE [LARGE SCALE GENOMIC DNA]</scope>
    <source>
        <strain evidence="3">DSM 3071</strain>
    </source>
</reference>
<evidence type="ECO:0000256" key="1">
    <source>
        <dbReference type="SAM" id="Phobius"/>
    </source>
</evidence>
<dbReference type="RefSeq" id="WP_073387876.1">
    <property type="nucleotide sequence ID" value="NZ_FQXK01000018.1"/>
</dbReference>
<accession>A0A1M5ZHP4</accession>
<gene>
    <name evidence="2" type="ORF">SAMN02745229_02292</name>
</gene>
<dbReference type="Proteomes" id="UP000184278">
    <property type="component" value="Unassembled WGS sequence"/>
</dbReference>
<keyword evidence="1" id="KW-0812">Transmembrane</keyword>
<name>A0A1M5ZHP4_BUTFI</name>
<organism evidence="2 3">
    <name type="scientific">Butyrivibrio fibrisolvens DSM 3071</name>
    <dbReference type="NCBI Taxonomy" id="1121131"/>
    <lineage>
        <taxon>Bacteria</taxon>
        <taxon>Bacillati</taxon>
        <taxon>Bacillota</taxon>
        <taxon>Clostridia</taxon>
        <taxon>Lachnospirales</taxon>
        <taxon>Lachnospiraceae</taxon>
        <taxon>Butyrivibrio</taxon>
    </lineage>
</organism>
<dbReference type="EMBL" id="FQXK01000018">
    <property type="protein sequence ID" value="SHI23453.1"/>
    <property type="molecule type" value="Genomic_DNA"/>
</dbReference>
<keyword evidence="3" id="KW-1185">Reference proteome</keyword>
<feature type="transmembrane region" description="Helical" evidence="1">
    <location>
        <begin position="70"/>
        <end position="92"/>
    </location>
</feature>
<proteinExistence type="predicted"/>
<dbReference type="AlphaFoldDB" id="A0A1M5ZHP4"/>
<sequence>MKTLKKPFENLLKTFAFLVAGYFFIRVFLAFFGLQFRAWINVIWVVTTGLTFVAGLIQKASKTEDQKVQLGIASVFLLGLLIICMPILPYILAIEIIEVVPLKEDVIEMDGHKLIASHNLGFMDPEMNFYEYKNFMFSGVHCVYHGWGYDTDENGEIYLYWDEETIYDVNEILD</sequence>